<dbReference type="Proteomes" id="UP000542210">
    <property type="component" value="Unassembled WGS sequence"/>
</dbReference>
<evidence type="ECO:0000313" key="3">
    <source>
        <dbReference type="EMBL" id="MBB4704557.1"/>
    </source>
</evidence>
<feature type="transmembrane region" description="Helical" evidence="2">
    <location>
        <begin position="102"/>
        <end position="121"/>
    </location>
</feature>
<protein>
    <submittedName>
        <fullName evidence="3">Uncharacterized protein</fullName>
    </submittedName>
</protein>
<evidence type="ECO:0000313" key="4">
    <source>
        <dbReference type="Proteomes" id="UP000542210"/>
    </source>
</evidence>
<reference evidence="3 4" key="1">
    <citation type="submission" date="2020-08" db="EMBL/GenBank/DDBJ databases">
        <title>Sequencing the genomes of 1000 actinobacteria strains.</title>
        <authorList>
            <person name="Klenk H.-P."/>
        </authorList>
    </citation>
    <scope>NUCLEOTIDE SEQUENCE [LARGE SCALE GENOMIC DNA]</scope>
    <source>
        <strain evidence="3 4">DSM 45784</strain>
    </source>
</reference>
<evidence type="ECO:0000256" key="1">
    <source>
        <dbReference type="SAM" id="MobiDB-lite"/>
    </source>
</evidence>
<proteinExistence type="predicted"/>
<feature type="transmembrane region" description="Helical" evidence="2">
    <location>
        <begin position="133"/>
        <end position="153"/>
    </location>
</feature>
<keyword evidence="2" id="KW-1133">Transmembrane helix</keyword>
<sequence length="184" mass="20136">MSMSPDAARSLAAALLQLNPLLGLTLLWSETRLRGRETQLSRDQQTSKDKSRRGKPSGRAASSFQDLMPAAFRRYEWLVFLIFLHSITIPIRTIAFPDTLSLKLSIANSILLLAIAVGRIMFTVSPDTGMLKIFFALAVTTSWLPLWGTFSVIEVEPVKPPSVVTPSSPTPTPVLDSSPAPRSS</sequence>
<keyword evidence="2" id="KW-0472">Membrane</keyword>
<feature type="region of interest" description="Disordered" evidence="1">
    <location>
        <begin position="160"/>
        <end position="184"/>
    </location>
</feature>
<feature type="compositionally biased region" description="Basic and acidic residues" evidence="1">
    <location>
        <begin position="37"/>
        <end position="49"/>
    </location>
</feature>
<gene>
    <name evidence="3" type="ORF">BJ982_006101</name>
</gene>
<organism evidence="3 4">
    <name type="scientific">Sphaerisporangium siamense</name>
    <dbReference type="NCBI Taxonomy" id="795645"/>
    <lineage>
        <taxon>Bacteria</taxon>
        <taxon>Bacillati</taxon>
        <taxon>Actinomycetota</taxon>
        <taxon>Actinomycetes</taxon>
        <taxon>Streptosporangiales</taxon>
        <taxon>Streptosporangiaceae</taxon>
        <taxon>Sphaerisporangium</taxon>
    </lineage>
</organism>
<dbReference type="AlphaFoldDB" id="A0A7W7GCG7"/>
<accession>A0A7W7GCG7</accession>
<comment type="caution">
    <text evidence="3">The sequence shown here is derived from an EMBL/GenBank/DDBJ whole genome shotgun (WGS) entry which is preliminary data.</text>
</comment>
<dbReference type="EMBL" id="JACHND010000001">
    <property type="protein sequence ID" value="MBB4704557.1"/>
    <property type="molecule type" value="Genomic_DNA"/>
</dbReference>
<feature type="region of interest" description="Disordered" evidence="1">
    <location>
        <begin position="37"/>
        <end position="61"/>
    </location>
</feature>
<feature type="transmembrane region" description="Helical" evidence="2">
    <location>
        <begin position="77"/>
        <end position="95"/>
    </location>
</feature>
<dbReference type="RefSeq" id="WP_184885668.1">
    <property type="nucleotide sequence ID" value="NZ_BOOV01000019.1"/>
</dbReference>
<evidence type="ECO:0000256" key="2">
    <source>
        <dbReference type="SAM" id="Phobius"/>
    </source>
</evidence>
<keyword evidence="2" id="KW-0812">Transmembrane</keyword>
<keyword evidence="4" id="KW-1185">Reference proteome</keyword>
<name>A0A7W7GCG7_9ACTN</name>